<keyword evidence="5" id="KW-1185">Reference proteome</keyword>
<dbReference type="EMBL" id="QXFT01006700">
    <property type="protein sequence ID" value="KAE9268263.1"/>
    <property type="molecule type" value="Genomic_DNA"/>
</dbReference>
<gene>
    <name evidence="2" type="ORF">PR001_g30584</name>
    <name evidence="3" type="ORF">PR003_g31505</name>
</gene>
<feature type="region of interest" description="Disordered" evidence="1">
    <location>
        <begin position="1"/>
        <end position="48"/>
    </location>
</feature>
<feature type="compositionally biased region" description="Polar residues" evidence="1">
    <location>
        <begin position="1"/>
        <end position="15"/>
    </location>
</feature>
<evidence type="ECO:0000313" key="3">
    <source>
        <dbReference type="EMBL" id="KAE9268263.1"/>
    </source>
</evidence>
<feature type="compositionally biased region" description="Low complexity" evidence="1">
    <location>
        <begin position="250"/>
        <end position="268"/>
    </location>
</feature>
<dbReference type="EMBL" id="QXFV01007019">
    <property type="protein sequence ID" value="KAE8959827.1"/>
    <property type="molecule type" value="Genomic_DNA"/>
</dbReference>
<evidence type="ECO:0000313" key="4">
    <source>
        <dbReference type="Proteomes" id="UP000429607"/>
    </source>
</evidence>
<evidence type="ECO:0000313" key="5">
    <source>
        <dbReference type="Proteomes" id="UP000434957"/>
    </source>
</evidence>
<organism evidence="2 4">
    <name type="scientific">Phytophthora rubi</name>
    <dbReference type="NCBI Taxonomy" id="129364"/>
    <lineage>
        <taxon>Eukaryota</taxon>
        <taxon>Sar</taxon>
        <taxon>Stramenopiles</taxon>
        <taxon>Oomycota</taxon>
        <taxon>Peronosporomycetes</taxon>
        <taxon>Peronosporales</taxon>
        <taxon>Peronosporaceae</taxon>
        <taxon>Phytophthora</taxon>
    </lineage>
</organism>
<dbReference type="Proteomes" id="UP000434957">
    <property type="component" value="Unassembled WGS sequence"/>
</dbReference>
<feature type="region of interest" description="Disordered" evidence="1">
    <location>
        <begin position="237"/>
        <end position="289"/>
    </location>
</feature>
<dbReference type="AlphaFoldDB" id="A0A6A3GRD5"/>
<sequence length="325" mass="35825">MSEWNSSKAGAQPSSKPKRARDVLFEDFEEGMVSQTEDQEGSPGAGPQSTIAFAFSFALTGEAAAAFSASPAQSSRQLEVRRETSRSNIAAALPLVMKSRKDYRFGGSKDPAKEATELAKGSLVEYVIGPATRSDAELAKRDTWRKRLLTPQTTSPAEYCARLDAQLVKCSVPQINRIPVVLLRGEDEVEDDVQFQNWAEKARKLSSLDALRASYRARDIYLERRLCFMFAKRKARQHHSSGQEPRPHGASTSTPAASASAPYSEALSDVSSPRSSAGKRGSTDTLAASSCRGTSYCQDGGSPRHCTRYWVLPRCWRRFRSRSTW</sequence>
<proteinExistence type="predicted"/>
<evidence type="ECO:0000256" key="1">
    <source>
        <dbReference type="SAM" id="MobiDB-lite"/>
    </source>
</evidence>
<name>A0A6A3GRD5_9STRA</name>
<reference evidence="2 4" key="1">
    <citation type="submission" date="2018-09" db="EMBL/GenBank/DDBJ databases">
        <title>Genomic investigation of the strawberry pathogen Phytophthora fragariae indicates pathogenicity is determined by transcriptional variation in three key races.</title>
        <authorList>
            <person name="Adams T.M."/>
            <person name="Armitage A.D."/>
            <person name="Sobczyk M.K."/>
            <person name="Bates H.J."/>
            <person name="Dunwell J.M."/>
            <person name="Nellist C.F."/>
            <person name="Harrison R.J."/>
        </authorList>
    </citation>
    <scope>NUCLEOTIDE SEQUENCE [LARGE SCALE GENOMIC DNA]</scope>
    <source>
        <strain evidence="2 4">SCRP249</strain>
        <strain evidence="3 5">SCRP333</strain>
    </source>
</reference>
<protein>
    <submittedName>
        <fullName evidence="2">Uncharacterized protein</fullName>
    </submittedName>
</protein>
<comment type="caution">
    <text evidence="2">The sequence shown here is derived from an EMBL/GenBank/DDBJ whole genome shotgun (WGS) entry which is preliminary data.</text>
</comment>
<dbReference type="Proteomes" id="UP000429607">
    <property type="component" value="Unassembled WGS sequence"/>
</dbReference>
<evidence type="ECO:0000313" key="2">
    <source>
        <dbReference type="EMBL" id="KAE8959827.1"/>
    </source>
</evidence>
<accession>A0A6A3GRD5</accession>